<gene>
    <name evidence="1" type="ORF">GCM10022423_29780</name>
</gene>
<proteinExistence type="predicted"/>
<sequence>MIISLIINLNNRNEIDEIIKIKYPAIYNNLDNPSNVLLYQVAQHFTFYHELAHLIQKSDLLYNFLYERPQQQEHFSIVNYKLELDADELATATHIHQYIFKIFGENIDNQKVESITELFCFGILLYMLSFDAIKN</sequence>
<dbReference type="EMBL" id="BAABDU010000004">
    <property type="protein sequence ID" value="GAA3773325.1"/>
    <property type="molecule type" value="Genomic_DNA"/>
</dbReference>
<comment type="caution">
    <text evidence="1">The sequence shown here is derived from an EMBL/GenBank/DDBJ whole genome shotgun (WGS) entry which is preliminary data.</text>
</comment>
<evidence type="ECO:0000313" key="2">
    <source>
        <dbReference type="Proteomes" id="UP001500748"/>
    </source>
</evidence>
<evidence type="ECO:0008006" key="3">
    <source>
        <dbReference type="Google" id="ProtNLM"/>
    </source>
</evidence>
<dbReference type="Proteomes" id="UP001500748">
    <property type="component" value="Unassembled WGS sequence"/>
</dbReference>
<keyword evidence="2" id="KW-1185">Reference proteome</keyword>
<dbReference type="RefSeq" id="WP_345145401.1">
    <property type="nucleotide sequence ID" value="NZ_BAABDU010000004.1"/>
</dbReference>
<evidence type="ECO:0000313" key="1">
    <source>
        <dbReference type="EMBL" id="GAA3773325.1"/>
    </source>
</evidence>
<name>A0ABP7GSS6_9FLAO</name>
<organism evidence="1 2">
    <name type="scientific">Flavobacterium ginsengiterrae</name>
    <dbReference type="NCBI Taxonomy" id="871695"/>
    <lineage>
        <taxon>Bacteria</taxon>
        <taxon>Pseudomonadati</taxon>
        <taxon>Bacteroidota</taxon>
        <taxon>Flavobacteriia</taxon>
        <taxon>Flavobacteriales</taxon>
        <taxon>Flavobacteriaceae</taxon>
        <taxon>Flavobacterium</taxon>
    </lineage>
</organism>
<accession>A0ABP7GSS6</accession>
<protein>
    <recommendedName>
        <fullName evidence="3">IrrE N-terminal-like domain-containing protein</fullName>
    </recommendedName>
</protein>
<reference evidence="2" key="1">
    <citation type="journal article" date="2019" name="Int. J. Syst. Evol. Microbiol.">
        <title>The Global Catalogue of Microorganisms (GCM) 10K type strain sequencing project: providing services to taxonomists for standard genome sequencing and annotation.</title>
        <authorList>
            <consortium name="The Broad Institute Genomics Platform"/>
            <consortium name="The Broad Institute Genome Sequencing Center for Infectious Disease"/>
            <person name="Wu L."/>
            <person name="Ma J."/>
        </authorList>
    </citation>
    <scope>NUCLEOTIDE SEQUENCE [LARGE SCALE GENOMIC DNA]</scope>
    <source>
        <strain evidence="2">JCM 17337</strain>
    </source>
</reference>